<evidence type="ECO:0000256" key="1">
    <source>
        <dbReference type="SAM" id="MobiDB-lite"/>
    </source>
</evidence>
<accession>A0A8K1D9Q1</accession>
<feature type="compositionally biased region" description="Pro residues" evidence="1">
    <location>
        <begin position="1"/>
        <end position="16"/>
    </location>
</feature>
<proteinExistence type="predicted"/>
<feature type="region of interest" description="Disordered" evidence="1">
    <location>
        <begin position="1"/>
        <end position="34"/>
    </location>
</feature>
<reference evidence="2" key="1">
    <citation type="submission" date="2019-04" db="EMBL/GenBank/DDBJ databases">
        <title>Genome assembly of Zosterops borbonicus 15179.</title>
        <authorList>
            <person name="Leroy T."/>
            <person name="Anselmetti Y."/>
            <person name="Tilak M.-K."/>
            <person name="Nabholz B."/>
        </authorList>
    </citation>
    <scope>NUCLEOTIDE SEQUENCE</scope>
    <source>
        <strain evidence="2">HGM_15179</strain>
        <tissue evidence="2">Muscle</tissue>
    </source>
</reference>
<comment type="caution">
    <text evidence="2">The sequence shown here is derived from an EMBL/GenBank/DDBJ whole genome shotgun (WGS) entry which is preliminary data.</text>
</comment>
<gene>
    <name evidence="2" type="ORF">HGM15179_018897</name>
</gene>
<evidence type="ECO:0000313" key="2">
    <source>
        <dbReference type="EMBL" id="TRZ08208.1"/>
    </source>
</evidence>
<name>A0A8K1D9Q1_9PASS</name>
<dbReference type="Proteomes" id="UP000796761">
    <property type="component" value="Unassembled WGS sequence"/>
</dbReference>
<evidence type="ECO:0000313" key="3">
    <source>
        <dbReference type="Proteomes" id="UP000796761"/>
    </source>
</evidence>
<keyword evidence="3" id="KW-1185">Reference proteome</keyword>
<protein>
    <submittedName>
        <fullName evidence="2">Uncharacterized protein</fullName>
    </submittedName>
</protein>
<dbReference type="EMBL" id="SWJQ01001437">
    <property type="protein sequence ID" value="TRZ08208.1"/>
    <property type="molecule type" value="Genomic_DNA"/>
</dbReference>
<organism evidence="2 3">
    <name type="scientific">Zosterops borbonicus</name>
    <dbReference type="NCBI Taxonomy" id="364589"/>
    <lineage>
        <taxon>Eukaryota</taxon>
        <taxon>Metazoa</taxon>
        <taxon>Chordata</taxon>
        <taxon>Craniata</taxon>
        <taxon>Vertebrata</taxon>
        <taxon>Euteleostomi</taxon>
        <taxon>Archelosauria</taxon>
        <taxon>Archosauria</taxon>
        <taxon>Dinosauria</taxon>
        <taxon>Saurischia</taxon>
        <taxon>Theropoda</taxon>
        <taxon>Coelurosauria</taxon>
        <taxon>Aves</taxon>
        <taxon>Neognathae</taxon>
        <taxon>Neoaves</taxon>
        <taxon>Telluraves</taxon>
        <taxon>Australaves</taxon>
        <taxon>Passeriformes</taxon>
        <taxon>Sylvioidea</taxon>
        <taxon>Zosteropidae</taxon>
        <taxon>Zosterops</taxon>
    </lineage>
</organism>
<sequence>MLLLLPPPPPPPPPHLRPQHRKHTHTQSPLSERLGGARAERVKLFLIHIQLCHDYTKDKAYYCMNNFGVDYLLQLM</sequence>
<dbReference type="AlphaFoldDB" id="A0A8K1D9Q1"/>